<name>A0A943EE59_9FIRM</name>
<evidence type="ECO:0000313" key="3">
    <source>
        <dbReference type="Proteomes" id="UP000754226"/>
    </source>
</evidence>
<feature type="transmembrane region" description="Helical" evidence="1">
    <location>
        <begin position="87"/>
        <end position="108"/>
    </location>
</feature>
<reference evidence="2" key="1">
    <citation type="submission" date="2021-02" db="EMBL/GenBank/DDBJ databases">
        <title>Infant gut strain persistence is associated with maternal origin, phylogeny, and functional potential including surface adhesion and iron acquisition.</title>
        <authorList>
            <person name="Lou Y.C."/>
        </authorList>
    </citation>
    <scope>NUCLEOTIDE SEQUENCE</scope>
    <source>
        <strain evidence="2">L3_106_000M1_dasL3_106_000M1_concoct_15</strain>
    </source>
</reference>
<gene>
    <name evidence="2" type="ORF">KHX13_06790</name>
</gene>
<keyword evidence="1" id="KW-0812">Transmembrane</keyword>
<dbReference type="AlphaFoldDB" id="A0A943EE59"/>
<organism evidence="2 3">
    <name type="scientific">Acidaminococcus intestini</name>
    <dbReference type="NCBI Taxonomy" id="187327"/>
    <lineage>
        <taxon>Bacteria</taxon>
        <taxon>Bacillati</taxon>
        <taxon>Bacillota</taxon>
        <taxon>Negativicutes</taxon>
        <taxon>Acidaminococcales</taxon>
        <taxon>Acidaminococcaceae</taxon>
        <taxon>Acidaminococcus</taxon>
    </lineage>
</organism>
<accession>A0A943EE59</accession>
<dbReference type="EMBL" id="JAGZCZ010000007">
    <property type="protein sequence ID" value="MBS5520016.1"/>
    <property type="molecule type" value="Genomic_DNA"/>
</dbReference>
<dbReference type="Proteomes" id="UP000754226">
    <property type="component" value="Unassembled WGS sequence"/>
</dbReference>
<feature type="transmembrane region" description="Helical" evidence="1">
    <location>
        <begin position="61"/>
        <end position="81"/>
    </location>
</feature>
<dbReference type="Pfam" id="PF04246">
    <property type="entry name" value="RseC_MucC"/>
    <property type="match status" value="1"/>
</dbReference>
<evidence type="ECO:0000256" key="1">
    <source>
        <dbReference type="SAM" id="Phobius"/>
    </source>
</evidence>
<protein>
    <submittedName>
        <fullName evidence="2">SoxR reducing system RseC family protein</fullName>
    </submittedName>
</protein>
<keyword evidence="1" id="KW-0472">Membrane</keyword>
<comment type="caution">
    <text evidence="2">The sequence shown here is derived from an EMBL/GenBank/DDBJ whole genome shotgun (WGS) entry which is preliminary data.</text>
</comment>
<keyword evidence="1" id="KW-1133">Transmembrane helix</keyword>
<proteinExistence type="predicted"/>
<sequence length="141" mass="15949">MERYIGIVTAVSGQRAKVRIERGLKKGEKPCILDCWNTCEAKNGTYVEVEEQTLDERQGKWIVRGIPLLTLLAGAVFGRAVSRYLPFDLGVTIFIGAVVWGLLGFQYARTFKRDVTSRRGKQWAITGYYTEGMLPEERVES</sequence>
<evidence type="ECO:0000313" key="2">
    <source>
        <dbReference type="EMBL" id="MBS5520016.1"/>
    </source>
</evidence>